<proteinExistence type="predicted"/>
<name>A0A812W169_SYMPI</name>
<feature type="non-terminal residue" evidence="4">
    <location>
        <position position="1"/>
    </location>
</feature>
<dbReference type="Gene3D" id="1.25.40.20">
    <property type="entry name" value="Ankyrin repeat-containing domain"/>
    <property type="match status" value="1"/>
</dbReference>
<dbReference type="InterPro" id="IPR036770">
    <property type="entry name" value="Ankyrin_rpt-contain_sf"/>
</dbReference>
<dbReference type="SMART" id="SM00248">
    <property type="entry name" value="ANK"/>
    <property type="match status" value="3"/>
</dbReference>
<evidence type="ECO:0000256" key="2">
    <source>
        <dbReference type="ARBA" id="ARBA00023043"/>
    </source>
</evidence>
<gene>
    <name evidence="4" type="primary">ANKRD52</name>
    <name evidence="4" type="ORF">SPIL2461_LOCUS18133</name>
</gene>
<evidence type="ECO:0000313" key="5">
    <source>
        <dbReference type="Proteomes" id="UP000649617"/>
    </source>
</evidence>
<dbReference type="AlphaFoldDB" id="A0A812W169"/>
<feature type="repeat" description="ANK" evidence="3">
    <location>
        <begin position="43"/>
        <end position="75"/>
    </location>
</feature>
<evidence type="ECO:0000256" key="1">
    <source>
        <dbReference type="ARBA" id="ARBA00022737"/>
    </source>
</evidence>
<dbReference type="OrthoDB" id="285735at2759"/>
<evidence type="ECO:0000256" key="3">
    <source>
        <dbReference type="PROSITE-ProRule" id="PRU00023"/>
    </source>
</evidence>
<keyword evidence="1" id="KW-0677">Repeat</keyword>
<dbReference type="Pfam" id="PF12796">
    <property type="entry name" value="Ank_2"/>
    <property type="match status" value="1"/>
</dbReference>
<dbReference type="Proteomes" id="UP000649617">
    <property type="component" value="Unassembled WGS sequence"/>
</dbReference>
<accession>A0A812W169</accession>
<evidence type="ECO:0000313" key="4">
    <source>
        <dbReference type="EMBL" id="CAE7664338.1"/>
    </source>
</evidence>
<dbReference type="PROSITE" id="PS50088">
    <property type="entry name" value="ANK_REPEAT"/>
    <property type="match status" value="1"/>
</dbReference>
<dbReference type="SUPFAM" id="SSF48403">
    <property type="entry name" value="Ankyrin repeat"/>
    <property type="match status" value="1"/>
</dbReference>
<comment type="caution">
    <text evidence="4">The sequence shown here is derived from an EMBL/GenBank/DDBJ whole genome shotgun (WGS) entry which is preliminary data.</text>
</comment>
<dbReference type="PANTHER" id="PTHR24161:SF85">
    <property type="entry name" value="PALMITOYLTRANSFERASE HIP14"/>
    <property type="match status" value="1"/>
</dbReference>
<keyword evidence="2 3" id="KW-0040">ANK repeat</keyword>
<dbReference type="PANTHER" id="PTHR24161">
    <property type="entry name" value="ANK_REP_REGION DOMAIN-CONTAINING PROTEIN-RELATED"/>
    <property type="match status" value="1"/>
</dbReference>
<sequence>KFPEGNFDEVFFPSLHMAAKTGNINQMGERVEEGEDVNSLDDQGLTPAAYAAGMGHVPALAALCVLGADVRFRDSQNNSLFHLAAAYDQVDVVKYLVLFGEKHPEFGEEFKQNVWASWKNDMGNSVLDIAQRGSQGQVYLYLCERLKLRVAARAVN</sequence>
<dbReference type="EMBL" id="CAJNIZ010043622">
    <property type="protein sequence ID" value="CAE7664338.1"/>
    <property type="molecule type" value="Genomic_DNA"/>
</dbReference>
<dbReference type="InterPro" id="IPR002110">
    <property type="entry name" value="Ankyrin_rpt"/>
</dbReference>
<protein>
    <submittedName>
        <fullName evidence="4">ANKRD52 protein</fullName>
    </submittedName>
</protein>
<keyword evidence="5" id="KW-1185">Reference proteome</keyword>
<reference evidence="4" key="1">
    <citation type="submission" date="2021-02" db="EMBL/GenBank/DDBJ databases">
        <authorList>
            <person name="Dougan E. K."/>
            <person name="Rhodes N."/>
            <person name="Thang M."/>
            <person name="Chan C."/>
        </authorList>
    </citation>
    <scope>NUCLEOTIDE SEQUENCE</scope>
</reference>
<organism evidence="4 5">
    <name type="scientific">Symbiodinium pilosum</name>
    <name type="common">Dinoflagellate</name>
    <dbReference type="NCBI Taxonomy" id="2952"/>
    <lineage>
        <taxon>Eukaryota</taxon>
        <taxon>Sar</taxon>
        <taxon>Alveolata</taxon>
        <taxon>Dinophyceae</taxon>
        <taxon>Suessiales</taxon>
        <taxon>Symbiodiniaceae</taxon>
        <taxon>Symbiodinium</taxon>
    </lineage>
</organism>